<comment type="caution">
    <text evidence="9">The sequence shown here is derived from an EMBL/GenBank/DDBJ whole genome shotgun (WGS) entry which is preliminary data.</text>
</comment>
<feature type="region of interest" description="Disordered" evidence="7">
    <location>
        <begin position="91"/>
        <end position="114"/>
    </location>
</feature>
<evidence type="ECO:0000256" key="4">
    <source>
        <dbReference type="ARBA" id="ARBA00022833"/>
    </source>
</evidence>
<evidence type="ECO:0000259" key="8">
    <source>
        <dbReference type="PROSITE" id="PS50016"/>
    </source>
</evidence>
<dbReference type="InterPro" id="IPR019786">
    <property type="entry name" value="Zinc_finger_PHD-type_CS"/>
</dbReference>
<evidence type="ECO:0000313" key="10">
    <source>
        <dbReference type="Proteomes" id="UP001521116"/>
    </source>
</evidence>
<dbReference type="PROSITE" id="PS01359">
    <property type="entry name" value="ZF_PHD_1"/>
    <property type="match status" value="1"/>
</dbReference>
<keyword evidence="4" id="KW-0862">Zinc</keyword>
<evidence type="ECO:0000313" key="9">
    <source>
        <dbReference type="EMBL" id="KAL1636502.1"/>
    </source>
</evidence>
<feature type="region of interest" description="Disordered" evidence="7">
    <location>
        <begin position="153"/>
        <end position="286"/>
    </location>
</feature>
<name>A0ABR3TAV7_9PEZI</name>
<feature type="domain" description="PHD-type" evidence="8">
    <location>
        <begin position="288"/>
        <end position="344"/>
    </location>
</feature>
<feature type="compositionally biased region" description="Low complexity" evidence="7">
    <location>
        <begin position="427"/>
        <end position="463"/>
    </location>
</feature>
<feature type="compositionally biased region" description="Low complexity" evidence="7">
    <location>
        <begin position="50"/>
        <end position="79"/>
    </location>
</feature>
<evidence type="ECO:0000256" key="6">
    <source>
        <dbReference type="PROSITE-ProRule" id="PRU00146"/>
    </source>
</evidence>
<evidence type="ECO:0000256" key="3">
    <source>
        <dbReference type="ARBA" id="ARBA00022771"/>
    </source>
</evidence>
<evidence type="ECO:0000256" key="2">
    <source>
        <dbReference type="ARBA" id="ARBA00022723"/>
    </source>
</evidence>
<dbReference type="InterPro" id="IPR011011">
    <property type="entry name" value="Znf_FYVE_PHD"/>
</dbReference>
<feature type="compositionally biased region" description="Basic residues" evidence="7">
    <location>
        <begin position="213"/>
        <end position="230"/>
    </location>
</feature>
<feature type="compositionally biased region" description="Low complexity" evidence="7">
    <location>
        <begin position="187"/>
        <end position="212"/>
    </location>
</feature>
<protein>
    <recommendedName>
        <fullName evidence="8">PHD-type domain-containing protein</fullName>
    </recommendedName>
</protein>
<evidence type="ECO:0000256" key="5">
    <source>
        <dbReference type="ARBA" id="ARBA00023242"/>
    </source>
</evidence>
<keyword evidence="5" id="KW-0539">Nucleus</keyword>
<comment type="subcellular location">
    <subcellularLocation>
        <location evidence="1">Nucleus</location>
    </subcellularLocation>
</comment>
<keyword evidence="2" id="KW-0479">Metal-binding</keyword>
<keyword evidence="10" id="KW-1185">Reference proteome</keyword>
<reference evidence="9 10" key="1">
    <citation type="submission" date="2024-02" db="EMBL/GenBank/DDBJ databases">
        <title>De novo assembly and annotation of 12 fungi associated with fruit tree decline syndrome in Ontario, Canada.</title>
        <authorList>
            <person name="Sulman M."/>
            <person name="Ellouze W."/>
            <person name="Ilyukhin E."/>
        </authorList>
    </citation>
    <scope>NUCLEOTIDE SEQUENCE [LARGE SCALE GENOMIC DNA]</scope>
    <source>
        <strain evidence="9 10">M1-105</strain>
    </source>
</reference>
<feature type="region of interest" description="Disordered" evidence="7">
    <location>
        <begin position="36"/>
        <end position="79"/>
    </location>
</feature>
<dbReference type="InterPro" id="IPR013083">
    <property type="entry name" value="Znf_RING/FYVE/PHD"/>
</dbReference>
<dbReference type="PROSITE" id="PS50016">
    <property type="entry name" value="ZF_PHD_2"/>
    <property type="match status" value="1"/>
</dbReference>
<dbReference type="SUPFAM" id="SSF57903">
    <property type="entry name" value="FYVE/PHD zinc finger"/>
    <property type="match status" value="1"/>
</dbReference>
<dbReference type="Pfam" id="PF00628">
    <property type="entry name" value="PHD"/>
    <property type="match status" value="1"/>
</dbReference>
<gene>
    <name evidence="9" type="ORF">SLS56_001085</name>
</gene>
<dbReference type="InterPro" id="IPR001965">
    <property type="entry name" value="Znf_PHD"/>
</dbReference>
<accession>A0ABR3TAV7</accession>
<organism evidence="9 10">
    <name type="scientific">Neofusicoccum ribis</name>
    <dbReference type="NCBI Taxonomy" id="45134"/>
    <lineage>
        <taxon>Eukaryota</taxon>
        <taxon>Fungi</taxon>
        <taxon>Dikarya</taxon>
        <taxon>Ascomycota</taxon>
        <taxon>Pezizomycotina</taxon>
        <taxon>Dothideomycetes</taxon>
        <taxon>Dothideomycetes incertae sedis</taxon>
        <taxon>Botryosphaeriales</taxon>
        <taxon>Botryosphaeriaceae</taxon>
        <taxon>Neofusicoccum</taxon>
    </lineage>
</organism>
<dbReference type="PANTHER" id="PTHR12628">
    <property type="entry name" value="POLYCOMB-LIKE TRANSCRIPTION FACTOR"/>
    <property type="match status" value="1"/>
</dbReference>
<keyword evidence="3 6" id="KW-0863">Zinc-finger</keyword>
<evidence type="ECO:0000256" key="1">
    <source>
        <dbReference type="ARBA" id="ARBA00004123"/>
    </source>
</evidence>
<feature type="compositionally biased region" description="Acidic residues" evidence="7">
    <location>
        <begin position="476"/>
        <end position="489"/>
    </location>
</feature>
<proteinExistence type="predicted"/>
<dbReference type="InterPro" id="IPR019787">
    <property type="entry name" value="Znf_PHD-finger"/>
</dbReference>
<feature type="compositionally biased region" description="Polar residues" evidence="7">
    <location>
        <begin position="246"/>
        <end position="258"/>
    </location>
</feature>
<feature type="region of interest" description="Disordered" evidence="7">
    <location>
        <begin position="427"/>
        <end position="511"/>
    </location>
</feature>
<evidence type="ECO:0000256" key="7">
    <source>
        <dbReference type="SAM" id="MobiDB-lite"/>
    </source>
</evidence>
<dbReference type="Proteomes" id="UP001521116">
    <property type="component" value="Unassembled WGS sequence"/>
</dbReference>
<dbReference type="Gene3D" id="3.30.40.10">
    <property type="entry name" value="Zinc/RING finger domain, C3HC4 (zinc finger)"/>
    <property type="match status" value="1"/>
</dbReference>
<dbReference type="PANTHER" id="PTHR12628:SF10">
    <property type="entry name" value="HOMEOBOX DOMAIN-CONTAINING PROTEIN"/>
    <property type="match status" value="1"/>
</dbReference>
<dbReference type="CDD" id="cd15502">
    <property type="entry name" value="PHD_Phf1p_Phf2p_like"/>
    <property type="match status" value="1"/>
</dbReference>
<dbReference type="EMBL" id="JAJVDC020000006">
    <property type="protein sequence ID" value="KAL1636502.1"/>
    <property type="molecule type" value="Genomic_DNA"/>
</dbReference>
<feature type="compositionally biased region" description="Low complexity" evidence="7">
    <location>
        <begin position="91"/>
        <end position="107"/>
    </location>
</feature>
<sequence>MPTRLRIPLKRRLRSRQLLNAPIALGPRARPVALLSRAQMSLEQPPGAPAPANAPANQNNGQASDSAPASSHPWPAATSAATATTLHALKPASAPSTASATTSSASPIGVSRIPSGFSASTEEILRRVSANASAHVGTPGYEAAREQVLKSMVTSDKIPTPPPMSANKRGARGGSKAALTSSSTPRPESTAGAGESSATPASAASVTSARGRASGRGRGRGGSRGGKRKRADTPDSEDDSDISSSYTPLPTKTKSGRNVTKPAQFMPLLPSPSTAPRKKRTHRRPTETSVCKVCQRGHSPISNMIVFCDGCNTGYHQYCHNPPIDREAVQVAEKEWFCGACAASKKKHDDAIPNVLDLVSGVNLSREEVDTHPDLSVFAPNARNLIGAIGSLASQVGANATNHATADGATIQTNHNLSLNQTNFATNNTQTVNPAKTTSIPPPSTTAAATNVPPSLPPTTTTLNQNHSPSLHLVPEPEDAGIDDAEDPYGDGYDSDPPAHYPKPGNGLARTLRPESEDLQWLVDDNLEVFSHVYTTDGGSGALNGFGTDGAIDLAGAEAAAGP</sequence>
<dbReference type="SMART" id="SM00249">
    <property type="entry name" value="PHD"/>
    <property type="match status" value="1"/>
</dbReference>